<feature type="signal peptide" evidence="2">
    <location>
        <begin position="1"/>
        <end position="23"/>
    </location>
</feature>
<protein>
    <submittedName>
        <fullName evidence="3">Uncharacterized protein</fullName>
    </submittedName>
</protein>
<reference evidence="3 4" key="1">
    <citation type="submission" date="2023-10" db="EMBL/GenBank/DDBJ databases">
        <title>Chromosome-scale genome assembly provides insights into flower coloration mechanisms of Canna indica.</title>
        <authorList>
            <person name="Li C."/>
        </authorList>
    </citation>
    <scope>NUCLEOTIDE SEQUENCE [LARGE SCALE GENOMIC DNA]</scope>
    <source>
        <tissue evidence="3">Flower</tissue>
    </source>
</reference>
<accession>A0AAQ3QPY5</accession>
<keyword evidence="2" id="KW-0732">Signal</keyword>
<evidence type="ECO:0000313" key="4">
    <source>
        <dbReference type="Proteomes" id="UP001327560"/>
    </source>
</evidence>
<feature type="chain" id="PRO_5042875196" evidence="2">
    <location>
        <begin position="24"/>
        <end position="130"/>
    </location>
</feature>
<dbReference type="Proteomes" id="UP001327560">
    <property type="component" value="Chromosome 8"/>
</dbReference>
<sequence length="130" mass="13874">MKPNLLSSLLLLFFLLCWCSVATDDSQSEVDQVVQKLPQLLPDHPLHGLNVTVKLNNGSNSRGEKEIARQISKKSSSGGKGAGRSAGAGSQSIRQPRSNTKSSSPSILHSCSSSLLRIGFPCLLLFLALT</sequence>
<organism evidence="3 4">
    <name type="scientific">Canna indica</name>
    <name type="common">Indian-shot</name>
    <dbReference type="NCBI Taxonomy" id="4628"/>
    <lineage>
        <taxon>Eukaryota</taxon>
        <taxon>Viridiplantae</taxon>
        <taxon>Streptophyta</taxon>
        <taxon>Embryophyta</taxon>
        <taxon>Tracheophyta</taxon>
        <taxon>Spermatophyta</taxon>
        <taxon>Magnoliopsida</taxon>
        <taxon>Liliopsida</taxon>
        <taxon>Zingiberales</taxon>
        <taxon>Cannaceae</taxon>
        <taxon>Canna</taxon>
    </lineage>
</organism>
<feature type="region of interest" description="Disordered" evidence="1">
    <location>
        <begin position="52"/>
        <end position="106"/>
    </location>
</feature>
<proteinExistence type="predicted"/>
<evidence type="ECO:0000256" key="1">
    <source>
        <dbReference type="SAM" id="MobiDB-lite"/>
    </source>
</evidence>
<keyword evidence="4" id="KW-1185">Reference proteome</keyword>
<evidence type="ECO:0000313" key="3">
    <source>
        <dbReference type="EMBL" id="WOL17293.1"/>
    </source>
</evidence>
<dbReference type="AlphaFoldDB" id="A0AAQ3QPY5"/>
<evidence type="ECO:0000256" key="2">
    <source>
        <dbReference type="SAM" id="SignalP"/>
    </source>
</evidence>
<dbReference type="EMBL" id="CP136897">
    <property type="protein sequence ID" value="WOL17293.1"/>
    <property type="molecule type" value="Genomic_DNA"/>
</dbReference>
<name>A0AAQ3QPY5_9LILI</name>
<feature type="compositionally biased region" description="Polar residues" evidence="1">
    <location>
        <begin position="91"/>
        <end position="101"/>
    </location>
</feature>
<gene>
    <name evidence="3" type="ORF">Cni_G26084</name>
</gene>